<evidence type="ECO:0000256" key="4">
    <source>
        <dbReference type="ARBA" id="ARBA00022832"/>
    </source>
</evidence>
<comment type="pathway">
    <text evidence="1">Lipid metabolism; fatty acid beta-oxidation.</text>
</comment>
<accession>A0A2K5M1M5</accession>
<feature type="active site" description="Proton acceptor" evidence="20">
    <location>
        <position position="346"/>
    </location>
</feature>
<evidence type="ECO:0000256" key="21">
    <source>
        <dbReference type="RuleBase" id="RU003557"/>
    </source>
</evidence>
<evidence type="ECO:0000256" key="17">
    <source>
        <dbReference type="ARBA" id="ARBA00049178"/>
    </source>
</evidence>
<dbReference type="InterPro" id="IPR002155">
    <property type="entry name" value="Thiolase"/>
</dbReference>
<dbReference type="Pfam" id="PF00108">
    <property type="entry name" value="Thiolase_N"/>
    <property type="match status" value="2"/>
</dbReference>
<dbReference type="InterPro" id="IPR020617">
    <property type="entry name" value="Thiolase_C"/>
</dbReference>
<dbReference type="STRING" id="9531.ENSCATP00000019084"/>
<comment type="function">
    <text evidence="11">Mitochondrial trifunctional enzyme catalyzes the last three of the four reactions of the mitochondrial beta-oxidation pathway. The mitochondrial beta-oxidation pathway is the major energy-producing process in tissues and is performed through four consecutive reactions breaking down fatty acids into acetyl-CoA. Among the enzymes involved in this pathway, the trifunctional enzyme exhibits specificity for long-chain fatty acids. Mitochondrial trifunctional enzyme is a heterotetrameric complex composed of two proteins, the trifunctional enzyme subunit alpha/HADHA carries the 2,3-enoyl-CoA hydratase and the 3-hydroxyacyl-CoA dehydrogenase activities, while the trifunctional enzyme subunit beta/HADHB described here bears the 3-ketoacyl-CoA thiolase activity.</text>
</comment>
<dbReference type="InterPro" id="IPR020610">
    <property type="entry name" value="Thiolase_AS"/>
</dbReference>
<comment type="similarity">
    <text evidence="2 21">Belongs to the thiolase-like superfamily. Thiolase family.</text>
</comment>
<feature type="domain" description="Thiolase N-terminal" evidence="22">
    <location>
        <begin position="175"/>
        <end position="241"/>
    </location>
</feature>
<dbReference type="GO" id="GO:0050633">
    <property type="term" value="F:acetyl-CoA C-myristoyltransferase activity"/>
    <property type="evidence" value="ECO:0007669"/>
    <property type="project" value="UniProtKB-EC"/>
</dbReference>
<name>A0A2K5M1M5_CERAT</name>
<feature type="active site" description="Acyl-thioester intermediate" evidence="20">
    <location>
        <position position="121"/>
    </location>
</feature>
<keyword evidence="5" id="KW-0809">Transit peptide</keyword>
<proteinExistence type="inferred from homology"/>
<dbReference type="Gene3D" id="3.40.47.10">
    <property type="match status" value="3"/>
</dbReference>
<evidence type="ECO:0000256" key="3">
    <source>
        <dbReference type="ARBA" id="ARBA00022679"/>
    </source>
</evidence>
<comment type="catalytic activity">
    <reaction evidence="18">
        <text>dodecanoyl-CoA + acetyl-CoA = 3-oxotetradecanoyl-CoA + CoA</text>
        <dbReference type="Rhea" id="RHEA:31091"/>
        <dbReference type="ChEBI" id="CHEBI:57287"/>
        <dbReference type="ChEBI" id="CHEBI:57288"/>
        <dbReference type="ChEBI" id="CHEBI:57375"/>
        <dbReference type="ChEBI" id="CHEBI:62543"/>
    </reaction>
    <physiologicalReaction direction="right-to-left" evidence="18">
        <dbReference type="Rhea" id="RHEA:31093"/>
    </physiologicalReaction>
</comment>
<dbReference type="InterPro" id="IPR020615">
    <property type="entry name" value="Thiolase_acyl_enz_int_AS"/>
</dbReference>
<keyword evidence="6" id="KW-0443">Lipid metabolism</keyword>
<dbReference type="GO" id="GO:0003988">
    <property type="term" value="F:acetyl-CoA C-acyltransferase activity"/>
    <property type="evidence" value="ECO:0007669"/>
    <property type="project" value="UniProtKB-EC"/>
</dbReference>
<evidence type="ECO:0000256" key="15">
    <source>
        <dbReference type="ARBA" id="ARBA00048004"/>
    </source>
</evidence>
<reference evidence="24" key="1">
    <citation type="submission" date="2025-08" db="UniProtKB">
        <authorList>
            <consortium name="Ensembl"/>
        </authorList>
    </citation>
    <scope>IDENTIFICATION</scope>
</reference>
<dbReference type="EC" id="2.3.1.155" evidence="8"/>
<comment type="catalytic activity">
    <reaction evidence="15">
        <text>decanoyl-CoA + acetyl-CoA = 3-oxododecanoyl-CoA + CoA</text>
        <dbReference type="Rhea" id="RHEA:31183"/>
        <dbReference type="ChEBI" id="CHEBI:57287"/>
        <dbReference type="ChEBI" id="CHEBI:57288"/>
        <dbReference type="ChEBI" id="CHEBI:61430"/>
        <dbReference type="ChEBI" id="CHEBI:62615"/>
    </reaction>
    <physiologicalReaction direction="right-to-left" evidence="15">
        <dbReference type="Rhea" id="RHEA:31185"/>
    </physiologicalReaction>
</comment>
<evidence type="ECO:0000256" key="11">
    <source>
        <dbReference type="ARBA" id="ARBA00045672"/>
    </source>
</evidence>
<dbReference type="PIRSF" id="PIRSF000429">
    <property type="entry name" value="Ac-CoA_Ac_transf"/>
    <property type="match status" value="1"/>
</dbReference>
<dbReference type="GO" id="GO:0005739">
    <property type="term" value="C:mitochondrion"/>
    <property type="evidence" value="ECO:0007669"/>
    <property type="project" value="TreeGrafter"/>
</dbReference>
<evidence type="ECO:0000256" key="20">
    <source>
        <dbReference type="PIRSR" id="PIRSR000429-1"/>
    </source>
</evidence>
<evidence type="ECO:0000256" key="9">
    <source>
        <dbReference type="ARBA" id="ARBA00039414"/>
    </source>
</evidence>
<dbReference type="InterPro" id="IPR020616">
    <property type="entry name" value="Thiolase_N"/>
</dbReference>
<protein>
    <recommendedName>
        <fullName evidence="9">Trifunctional enzyme subunit beta, mitochondrial</fullName>
        <ecNumber evidence="8">2.3.1.155</ecNumber>
    </recommendedName>
    <alternativeName>
        <fullName evidence="10">TP-beta</fullName>
    </alternativeName>
</protein>
<comment type="catalytic activity">
    <reaction evidence="14">
        <text>hexanoyl-CoA + acetyl-CoA = 3-oxooctanoyl-CoA + CoA</text>
        <dbReference type="Rhea" id="RHEA:31203"/>
        <dbReference type="ChEBI" id="CHEBI:57287"/>
        <dbReference type="ChEBI" id="CHEBI:57288"/>
        <dbReference type="ChEBI" id="CHEBI:62619"/>
        <dbReference type="ChEBI" id="CHEBI:62620"/>
    </reaction>
    <physiologicalReaction direction="right-to-left" evidence="14">
        <dbReference type="Rhea" id="RHEA:31205"/>
    </physiologicalReaction>
</comment>
<evidence type="ECO:0000256" key="18">
    <source>
        <dbReference type="ARBA" id="ARBA00049270"/>
    </source>
</evidence>
<keyword evidence="4" id="KW-0276">Fatty acid metabolism</keyword>
<feature type="domain" description="Thiolase N-terminal" evidence="22">
    <location>
        <begin position="41"/>
        <end position="172"/>
    </location>
</feature>
<evidence type="ECO:0000256" key="10">
    <source>
        <dbReference type="ARBA" id="ARBA00043259"/>
    </source>
</evidence>
<dbReference type="SUPFAM" id="SSF53901">
    <property type="entry name" value="Thiolase-like"/>
    <property type="match status" value="1"/>
</dbReference>
<evidence type="ECO:0000256" key="7">
    <source>
        <dbReference type="ARBA" id="ARBA00023315"/>
    </source>
</evidence>
<evidence type="ECO:0000256" key="6">
    <source>
        <dbReference type="ARBA" id="ARBA00023098"/>
    </source>
</evidence>
<dbReference type="Ensembl" id="ENSCATT00000043265.1">
    <property type="protein sequence ID" value="ENSCATP00000019084.1"/>
    <property type="gene ID" value="ENSCATG00000033348.1"/>
</dbReference>
<dbReference type="AlphaFoldDB" id="A0A2K5M1M5"/>
<evidence type="ECO:0000256" key="14">
    <source>
        <dbReference type="ARBA" id="ARBA00048001"/>
    </source>
</evidence>
<reference evidence="24" key="2">
    <citation type="submission" date="2025-09" db="UniProtKB">
        <authorList>
            <consortium name="Ensembl"/>
        </authorList>
    </citation>
    <scope>IDENTIFICATION</scope>
</reference>
<evidence type="ECO:0000313" key="24">
    <source>
        <dbReference type="Ensembl" id="ENSCATP00000019084.1"/>
    </source>
</evidence>
<evidence type="ECO:0000256" key="16">
    <source>
        <dbReference type="ARBA" id="ARBA00048553"/>
    </source>
</evidence>
<comment type="catalytic activity">
    <reaction evidence="13">
        <text>tetradecanoyl-CoA + acetyl-CoA = 3-oxohexadecanoyl-CoA + CoA</text>
        <dbReference type="Rhea" id="RHEA:18161"/>
        <dbReference type="ChEBI" id="CHEBI:57287"/>
        <dbReference type="ChEBI" id="CHEBI:57288"/>
        <dbReference type="ChEBI" id="CHEBI:57349"/>
        <dbReference type="ChEBI" id="CHEBI:57385"/>
        <dbReference type="EC" id="2.3.1.155"/>
    </reaction>
    <physiologicalReaction direction="right-to-left" evidence="13">
        <dbReference type="Rhea" id="RHEA:18163"/>
    </physiologicalReaction>
</comment>
<dbReference type="GO" id="GO:0006635">
    <property type="term" value="P:fatty acid beta-oxidation"/>
    <property type="evidence" value="ECO:0007669"/>
    <property type="project" value="TreeGrafter"/>
</dbReference>
<dbReference type="GeneTree" id="ENSGT01030000234626"/>
<comment type="catalytic activity">
    <reaction evidence="19">
        <text>octanoyl-CoA + acetyl-CoA = 3-oxodecanoyl-CoA + CoA</text>
        <dbReference type="Rhea" id="RHEA:31087"/>
        <dbReference type="ChEBI" id="CHEBI:57287"/>
        <dbReference type="ChEBI" id="CHEBI:57288"/>
        <dbReference type="ChEBI" id="CHEBI:57386"/>
        <dbReference type="ChEBI" id="CHEBI:62548"/>
    </reaction>
    <physiologicalReaction direction="right-to-left" evidence="19">
        <dbReference type="Rhea" id="RHEA:31089"/>
    </physiologicalReaction>
</comment>
<evidence type="ECO:0000313" key="25">
    <source>
        <dbReference type="Proteomes" id="UP000233060"/>
    </source>
</evidence>
<evidence type="ECO:0000256" key="13">
    <source>
        <dbReference type="ARBA" id="ARBA00047485"/>
    </source>
</evidence>
<dbReference type="Proteomes" id="UP000233060">
    <property type="component" value="Unassembled WGS sequence"/>
</dbReference>
<evidence type="ECO:0000256" key="12">
    <source>
        <dbReference type="ARBA" id="ARBA00046418"/>
    </source>
</evidence>
<dbReference type="CDD" id="cd00751">
    <property type="entry name" value="thiolase"/>
    <property type="match status" value="1"/>
</dbReference>
<dbReference type="PROSITE" id="PS00098">
    <property type="entry name" value="THIOLASE_1"/>
    <property type="match status" value="1"/>
</dbReference>
<dbReference type="InterPro" id="IPR016039">
    <property type="entry name" value="Thiolase-like"/>
</dbReference>
<evidence type="ECO:0000256" key="5">
    <source>
        <dbReference type="ARBA" id="ARBA00022946"/>
    </source>
</evidence>
<evidence type="ECO:0000259" key="22">
    <source>
        <dbReference type="Pfam" id="PF00108"/>
    </source>
</evidence>
<comment type="subunit">
    <text evidence="12">Heterotetramer of 2 alpha/HADHA and 2 beta/HADHB subunits; forms the mitochondrial trifunctional enzyme. Also purified as higher order heterooligomers including a 4 alpha/HADHA and 4 beta/HADHB heterooligomer which physiological significance remains unclear. The mitochondrial trifunctional enzyme interacts with MTLN. Interacts with RSAD2/viperin.</text>
</comment>
<evidence type="ECO:0000256" key="8">
    <source>
        <dbReference type="ARBA" id="ARBA00024058"/>
    </source>
</evidence>
<dbReference type="PANTHER" id="PTHR18919">
    <property type="entry name" value="ACETYL-COA C-ACYLTRANSFERASE"/>
    <property type="match status" value="1"/>
</dbReference>
<feature type="active site" description="Proton acceptor" evidence="20">
    <location>
        <position position="376"/>
    </location>
</feature>
<evidence type="ECO:0000256" key="1">
    <source>
        <dbReference type="ARBA" id="ARBA00005005"/>
    </source>
</evidence>
<keyword evidence="3 21" id="KW-0808">Transferase</keyword>
<dbReference type="Pfam" id="PF02803">
    <property type="entry name" value="Thiolase_C"/>
    <property type="match status" value="1"/>
</dbReference>
<comment type="catalytic activity">
    <reaction evidence="16">
        <text>butanoyl-CoA + acetyl-CoA = 3-oxohexanoyl-CoA + CoA</text>
        <dbReference type="Rhea" id="RHEA:31111"/>
        <dbReference type="ChEBI" id="CHEBI:57287"/>
        <dbReference type="ChEBI" id="CHEBI:57288"/>
        <dbReference type="ChEBI" id="CHEBI:57371"/>
        <dbReference type="ChEBI" id="CHEBI:62418"/>
    </reaction>
    <physiologicalReaction direction="right-to-left" evidence="16">
        <dbReference type="Rhea" id="RHEA:31113"/>
    </physiologicalReaction>
</comment>
<keyword evidence="25" id="KW-1185">Reference proteome</keyword>
<sequence>MTTILTYTFQNLLTASKWLQAAPEIQTKMKKTLAKPNMRNVVVVDGVRTPFTSYKDLMPHDLARATLTGLLYQPSVPKEVVDYIIFGTVIQEVKTSNVAREVALGAAFSDKTPAHTVTMACISANQAMTTGVGLIASGHCDVSMTGGVELMSHVPIRHSRKMRKLMLDLNKAKSDEGLLSDVVIFKVPGKNTVTKDNGICPSSLEQMAKLKPAFIKPCSTVTAADSSLLTDGASAMLTVAEEKALAMGYKPKAYLRDFMYMSHDPKDQLLLGPKYATPKVLEKAELTMNDIDAFEFHKAFSGKILANFEVMDSDWFAQNYMGRKTKVRLLPLEKSNNWDESLFLRHPFGATGCRLVMAAANRLQKEGDQYALAAACAARGQGRSMTMEAYPK</sequence>
<organism evidence="24 25">
    <name type="scientific">Cercocebus atys</name>
    <name type="common">Sooty mangabey</name>
    <name type="synonym">Cercocebus torquatus atys</name>
    <dbReference type="NCBI Taxonomy" id="9531"/>
    <lineage>
        <taxon>Eukaryota</taxon>
        <taxon>Metazoa</taxon>
        <taxon>Chordata</taxon>
        <taxon>Craniata</taxon>
        <taxon>Vertebrata</taxon>
        <taxon>Euteleostomi</taxon>
        <taxon>Mammalia</taxon>
        <taxon>Eutheria</taxon>
        <taxon>Euarchontoglires</taxon>
        <taxon>Primates</taxon>
        <taxon>Haplorrhini</taxon>
        <taxon>Catarrhini</taxon>
        <taxon>Cercopithecidae</taxon>
        <taxon>Cercopithecinae</taxon>
        <taxon>Cercocebus</taxon>
    </lineage>
</organism>
<evidence type="ECO:0000256" key="19">
    <source>
        <dbReference type="ARBA" id="ARBA00049542"/>
    </source>
</evidence>
<comment type="catalytic activity">
    <reaction evidence="17">
        <text>an acyl-CoA + acetyl-CoA = a 3-oxoacyl-CoA + CoA</text>
        <dbReference type="Rhea" id="RHEA:21564"/>
        <dbReference type="ChEBI" id="CHEBI:57287"/>
        <dbReference type="ChEBI" id="CHEBI:57288"/>
        <dbReference type="ChEBI" id="CHEBI:58342"/>
        <dbReference type="ChEBI" id="CHEBI:90726"/>
        <dbReference type="EC" id="2.3.1.16"/>
    </reaction>
    <physiologicalReaction direction="right-to-left" evidence="17">
        <dbReference type="Rhea" id="RHEA:21566"/>
    </physiologicalReaction>
</comment>
<evidence type="ECO:0000256" key="2">
    <source>
        <dbReference type="ARBA" id="ARBA00010982"/>
    </source>
</evidence>
<dbReference type="OMA" id="AWESEDY"/>
<evidence type="ECO:0000259" key="23">
    <source>
        <dbReference type="Pfam" id="PF02803"/>
    </source>
</evidence>
<keyword evidence="7 21" id="KW-0012">Acyltransferase</keyword>
<dbReference type="PANTHER" id="PTHR18919:SF153">
    <property type="entry name" value="TRIFUNCTIONAL ENZYME SUBUNIT BETA, MITOCHONDRIAL"/>
    <property type="match status" value="1"/>
</dbReference>
<dbReference type="PROSITE" id="PS00099">
    <property type="entry name" value="THIOLASE_3"/>
    <property type="match status" value="1"/>
</dbReference>
<feature type="domain" description="Thiolase C-terminal" evidence="23">
    <location>
        <begin position="249"/>
        <end position="388"/>
    </location>
</feature>